<evidence type="ECO:0000256" key="4">
    <source>
        <dbReference type="ARBA" id="ARBA00023235"/>
    </source>
</evidence>
<dbReference type="Gramene" id="OPUNC02G06790.1">
    <property type="protein sequence ID" value="OPUNC02G06790.1"/>
    <property type="gene ID" value="OPUNC02G06790"/>
</dbReference>
<keyword evidence="9" id="KW-1185">Reference proteome</keyword>
<dbReference type="STRING" id="4537.A0A0E0JWY5"/>
<feature type="region of interest" description="Disordered" evidence="6">
    <location>
        <begin position="207"/>
        <end position="233"/>
    </location>
</feature>
<keyword evidence="4 5" id="KW-0413">Isomerase</keyword>
<dbReference type="EC" id="5.2.1.8" evidence="2 5"/>
<sequence>MAPASLTRLTNPLPCASPSPRCRRSPPVRAAACGVVSRRRAVSDMAILGGAAAASCCVDLFFAHMPARAAMLEPNVIRYRKLDSGVKLEDVVDGEGPEAREGDVVQFNYVCRRANGYFVHSTVDQFSGESKPVTLPLDGKEMIRGLKDVIVGMKAGGKRRALIPPQVGYTDESLQPIPEEFGPRRSLLSHAKEPLVFEVQLLKEGKTDLHSSTGNSGERQRRRSPDSVGGVIKQESWRLTMPLSGERDMVTLCKVTCGGNRRPATTSSASAAPLLSTVRQKRRSGRDLSSAASILPPKKEAARRSRLAMACPAATSCGSASASAPPNACALKKSQYSAGGGGRRVMVSAAVARPATCLACLLVTMTLLPRWPRRSVGMIASITRRLRSSTLSNTARNLTPRSFRSRSVSVSPPSPNTLVVLAVPPVTVNIERRSSAVSPAAMRLKQWKSSSMISEKRRRTSRSLQTCCTSVVFPRPWQPTIERTASSASACSPSPSCSKKSKTRRLSTCRPNIWLSA</sequence>
<dbReference type="Pfam" id="PF00254">
    <property type="entry name" value="FKBP_C"/>
    <property type="match status" value="1"/>
</dbReference>
<dbReference type="SUPFAM" id="SSF54534">
    <property type="entry name" value="FKBP-like"/>
    <property type="match status" value="1"/>
</dbReference>
<dbReference type="Gene3D" id="3.10.50.40">
    <property type="match status" value="1"/>
</dbReference>
<dbReference type="Proteomes" id="UP000026962">
    <property type="component" value="Chromosome 2"/>
</dbReference>
<comment type="catalytic activity">
    <reaction evidence="1 5">
        <text>[protein]-peptidylproline (omega=180) = [protein]-peptidylproline (omega=0)</text>
        <dbReference type="Rhea" id="RHEA:16237"/>
        <dbReference type="Rhea" id="RHEA-COMP:10747"/>
        <dbReference type="Rhea" id="RHEA-COMP:10748"/>
        <dbReference type="ChEBI" id="CHEBI:83833"/>
        <dbReference type="ChEBI" id="CHEBI:83834"/>
        <dbReference type="EC" id="5.2.1.8"/>
    </reaction>
</comment>
<reference evidence="8" key="1">
    <citation type="submission" date="2015-04" db="UniProtKB">
        <authorList>
            <consortium name="EnsemblPlants"/>
        </authorList>
    </citation>
    <scope>IDENTIFICATION</scope>
</reference>
<keyword evidence="3 5" id="KW-0697">Rotamase</keyword>
<accession>A0A0E0JWY5</accession>
<dbReference type="eggNOG" id="KOG0552">
    <property type="taxonomic scope" value="Eukaryota"/>
</dbReference>
<evidence type="ECO:0000256" key="1">
    <source>
        <dbReference type="ARBA" id="ARBA00000971"/>
    </source>
</evidence>
<name>A0A0E0JWY5_ORYPU</name>
<feature type="domain" description="PPIase FKBP-type" evidence="7">
    <location>
        <begin position="102"/>
        <end position="205"/>
    </location>
</feature>
<dbReference type="EnsemblPlants" id="OPUNC02G06790.1">
    <property type="protein sequence ID" value="OPUNC02G06790.1"/>
    <property type="gene ID" value="OPUNC02G06790"/>
</dbReference>
<reference evidence="8" key="2">
    <citation type="submission" date="2018-05" db="EMBL/GenBank/DDBJ databases">
        <title>OpunRS2 (Oryza punctata Reference Sequence Version 2).</title>
        <authorList>
            <person name="Zhang J."/>
            <person name="Kudrna D."/>
            <person name="Lee S."/>
            <person name="Talag J."/>
            <person name="Welchert J."/>
            <person name="Wing R.A."/>
        </authorList>
    </citation>
    <scope>NUCLEOTIDE SEQUENCE [LARGE SCALE GENOMIC DNA]</scope>
</reference>
<evidence type="ECO:0000256" key="6">
    <source>
        <dbReference type="SAM" id="MobiDB-lite"/>
    </source>
</evidence>
<dbReference type="AlphaFoldDB" id="A0A0E0JWY5"/>
<proteinExistence type="predicted"/>
<dbReference type="PANTHER" id="PTHR43811">
    <property type="entry name" value="FKBP-TYPE PEPTIDYL-PROLYL CIS-TRANS ISOMERASE FKPA"/>
    <property type="match status" value="1"/>
</dbReference>
<evidence type="ECO:0000256" key="5">
    <source>
        <dbReference type="PROSITE-ProRule" id="PRU00277"/>
    </source>
</evidence>
<dbReference type="HOGENOM" id="CLU_527222_0_0_1"/>
<dbReference type="InterPro" id="IPR046357">
    <property type="entry name" value="PPIase_dom_sf"/>
</dbReference>
<evidence type="ECO:0000313" key="8">
    <source>
        <dbReference type="EnsemblPlants" id="OPUNC02G06790.1"/>
    </source>
</evidence>
<evidence type="ECO:0000256" key="2">
    <source>
        <dbReference type="ARBA" id="ARBA00013194"/>
    </source>
</evidence>
<evidence type="ECO:0000313" key="9">
    <source>
        <dbReference type="Proteomes" id="UP000026962"/>
    </source>
</evidence>
<dbReference type="GO" id="GO:0003755">
    <property type="term" value="F:peptidyl-prolyl cis-trans isomerase activity"/>
    <property type="evidence" value="ECO:0007669"/>
    <property type="project" value="UniProtKB-KW"/>
</dbReference>
<dbReference type="PROSITE" id="PS50059">
    <property type="entry name" value="FKBP_PPIASE"/>
    <property type="match status" value="1"/>
</dbReference>
<evidence type="ECO:0000256" key="3">
    <source>
        <dbReference type="ARBA" id="ARBA00023110"/>
    </source>
</evidence>
<dbReference type="InterPro" id="IPR001179">
    <property type="entry name" value="PPIase_FKBP_dom"/>
</dbReference>
<dbReference type="PANTHER" id="PTHR43811:SF26">
    <property type="entry name" value="PEPTIDYL-PROLYL CIS-TRANS ISOMERASE FKBP16-1, CHLOROPLASTIC"/>
    <property type="match status" value="1"/>
</dbReference>
<evidence type="ECO:0000259" key="7">
    <source>
        <dbReference type="PROSITE" id="PS50059"/>
    </source>
</evidence>
<organism evidence="8">
    <name type="scientific">Oryza punctata</name>
    <name type="common">Red rice</name>
    <dbReference type="NCBI Taxonomy" id="4537"/>
    <lineage>
        <taxon>Eukaryota</taxon>
        <taxon>Viridiplantae</taxon>
        <taxon>Streptophyta</taxon>
        <taxon>Embryophyta</taxon>
        <taxon>Tracheophyta</taxon>
        <taxon>Spermatophyta</taxon>
        <taxon>Magnoliopsida</taxon>
        <taxon>Liliopsida</taxon>
        <taxon>Poales</taxon>
        <taxon>Poaceae</taxon>
        <taxon>BOP clade</taxon>
        <taxon>Oryzoideae</taxon>
        <taxon>Oryzeae</taxon>
        <taxon>Oryzinae</taxon>
        <taxon>Oryza</taxon>
    </lineage>
</organism>
<protein>
    <recommendedName>
        <fullName evidence="2 5">peptidylprolyl isomerase</fullName>
        <ecNumber evidence="2 5">5.2.1.8</ecNumber>
    </recommendedName>
</protein>